<keyword evidence="2" id="KW-0406">Ion transport</keyword>
<keyword evidence="5" id="KW-1185">Reference proteome</keyword>
<accession>A0AAV3ZHF7</accession>
<evidence type="ECO:0000256" key="1">
    <source>
        <dbReference type="ARBA" id="ARBA00008873"/>
    </source>
</evidence>
<dbReference type="AlphaFoldDB" id="A0AAV3ZHF7"/>
<dbReference type="Proteomes" id="UP000735302">
    <property type="component" value="Unassembled WGS sequence"/>
</dbReference>
<feature type="domain" description="Cation efflux protein cytoplasmic" evidence="3">
    <location>
        <begin position="163"/>
        <end position="236"/>
    </location>
</feature>
<dbReference type="EMBL" id="BLXT01002329">
    <property type="protein sequence ID" value="GFN93323.1"/>
    <property type="molecule type" value="Genomic_DNA"/>
</dbReference>
<dbReference type="GO" id="GO:0005886">
    <property type="term" value="C:plasma membrane"/>
    <property type="evidence" value="ECO:0007669"/>
    <property type="project" value="TreeGrafter"/>
</dbReference>
<dbReference type="GO" id="GO:0005385">
    <property type="term" value="F:zinc ion transmembrane transporter activity"/>
    <property type="evidence" value="ECO:0007669"/>
    <property type="project" value="TreeGrafter"/>
</dbReference>
<evidence type="ECO:0000313" key="4">
    <source>
        <dbReference type="EMBL" id="GFN93323.1"/>
    </source>
</evidence>
<evidence type="ECO:0000256" key="2">
    <source>
        <dbReference type="ARBA" id="ARBA00022906"/>
    </source>
</evidence>
<comment type="similarity">
    <text evidence="1">Belongs to the cation diffusion facilitator (CDF) transporter (TC 2.A.4) family. SLC30A subfamily.</text>
</comment>
<dbReference type="PANTHER" id="PTHR11562:SF17">
    <property type="entry name" value="RE54080P-RELATED"/>
    <property type="match status" value="1"/>
</dbReference>
<evidence type="ECO:0000313" key="5">
    <source>
        <dbReference type="Proteomes" id="UP000735302"/>
    </source>
</evidence>
<sequence length="252" mass="29503">MRALRCIDDRRMPPMRVLRCIDDRRMPPMRALRRIDDRRMPPMRALRCIDDRRMPPMRVLRCIDDRRMPPIRALRRIDDRRMPPLRALRCIDDRRMPPTRALRESTYFYPLLLLESSQLSFTQEDPRFRLADPICTFLFSLLVLVTTVTVLRDTLLVMMEAVPRDLSLEGLKQDLRSIDGVVALHDLHVWALTLDRNALSVHLAIENPNAHVQVLSMALTVAQDQHGFFSSTIQVEMFDEEKARECSECSEP</sequence>
<proteinExistence type="inferred from homology"/>
<dbReference type="PANTHER" id="PTHR11562">
    <property type="entry name" value="CATION EFFLUX PROTEIN/ ZINC TRANSPORTER"/>
    <property type="match status" value="1"/>
</dbReference>
<comment type="caution">
    <text evidence="4">The sequence shown here is derived from an EMBL/GenBank/DDBJ whole genome shotgun (WGS) entry which is preliminary data.</text>
</comment>
<evidence type="ECO:0000259" key="3">
    <source>
        <dbReference type="Pfam" id="PF16916"/>
    </source>
</evidence>
<name>A0AAV3ZHF7_9GAST</name>
<keyword evidence="2" id="KW-0864">Zinc transport</keyword>
<reference evidence="4 5" key="1">
    <citation type="journal article" date="2021" name="Elife">
        <title>Chloroplast acquisition without the gene transfer in kleptoplastic sea slugs, Plakobranchus ocellatus.</title>
        <authorList>
            <person name="Maeda T."/>
            <person name="Takahashi S."/>
            <person name="Yoshida T."/>
            <person name="Shimamura S."/>
            <person name="Takaki Y."/>
            <person name="Nagai Y."/>
            <person name="Toyoda A."/>
            <person name="Suzuki Y."/>
            <person name="Arimoto A."/>
            <person name="Ishii H."/>
            <person name="Satoh N."/>
            <person name="Nishiyama T."/>
            <person name="Hasebe M."/>
            <person name="Maruyama T."/>
            <person name="Minagawa J."/>
            <person name="Obokata J."/>
            <person name="Shigenobu S."/>
        </authorList>
    </citation>
    <scope>NUCLEOTIDE SEQUENCE [LARGE SCALE GENOMIC DNA]</scope>
</reference>
<organism evidence="4 5">
    <name type="scientific">Plakobranchus ocellatus</name>
    <dbReference type="NCBI Taxonomy" id="259542"/>
    <lineage>
        <taxon>Eukaryota</taxon>
        <taxon>Metazoa</taxon>
        <taxon>Spiralia</taxon>
        <taxon>Lophotrochozoa</taxon>
        <taxon>Mollusca</taxon>
        <taxon>Gastropoda</taxon>
        <taxon>Heterobranchia</taxon>
        <taxon>Euthyneura</taxon>
        <taxon>Panpulmonata</taxon>
        <taxon>Sacoglossa</taxon>
        <taxon>Placobranchoidea</taxon>
        <taxon>Plakobranchidae</taxon>
        <taxon>Plakobranchus</taxon>
    </lineage>
</organism>
<gene>
    <name evidence="4" type="ORF">PoB_001982900</name>
</gene>
<dbReference type="InterPro" id="IPR050681">
    <property type="entry name" value="CDF/SLC30A"/>
</dbReference>
<protein>
    <submittedName>
        <fullName evidence="4">Zinc transporter 2</fullName>
    </submittedName>
</protein>
<dbReference type="Pfam" id="PF16916">
    <property type="entry name" value="ZT_dimer"/>
    <property type="match status" value="1"/>
</dbReference>
<keyword evidence="2" id="KW-0862">Zinc</keyword>
<dbReference type="InterPro" id="IPR027470">
    <property type="entry name" value="Cation_efflux_CTD"/>
</dbReference>
<keyword evidence="2" id="KW-0813">Transport</keyword>